<evidence type="ECO:0000313" key="1">
    <source>
        <dbReference type="EMBL" id="QWK92995.1"/>
    </source>
</evidence>
<dbReference type="Proteomes" id="UP000679352">
    <property type="component" value="Plasmid p4"/>
</dbReference>
<dbReference type="KEGG" id="gfu:KM031_21455"/>
<name>A0A975PAZ2_9RHOB</name>
<accession>A0A975PAZ2</accession>
<geneLocation type="plasmid" evidence="1 2">
    <name>p4</name>
</geneLocation>
<reference evidence="1" key="1">
    <citation type="submission" date="2021-06" db="EMBL/GenBank/DDBJ databases">
        <authorList>
            <person name="Lee C.-S."/>
            <person name="Jin L."/>
        </authorList>
    </citation>
    <scope>NUCLEOTIDE SEQUENCE</scope>
    <source>
        <strain evidence="1">Con5</strain>
        <plasmid evidence="1">p4</plasmid>
    </source>
</reference>
<dbReference type="AlphaFoldDB" id="A0A975PAZ2"/>
<dbReference type="EMBL" id="CP076365">
    <property type="protein sequence ID" value="QWK92995.1"/>
    <property type="molecule type" value="Genomic_DNA"/>
</dbReference>
<protein>
    <submittedName>
        <fullName evidence="1">Uncharacterized protein</fullName>
    </submittedName>
</protein>
<proteinExistence type="predicted"/>
<dbReference type="RefSeq" id="WP_260692231.1">
    <property type="nucleotide sequence ID" value="NZ_CP076365.1"/>
</dbReference>
<sequence length="65" mass="7156">MTFIVAAETLTQSGEKVLVQIGYAHQYQHGTAPAWKMTLTDLPIDREANIVMLAKPKDRADGEGQ</sequence>
<organism evidence="1 2">
    <name type="scientific">Gemmobacter fulvus</name>
    <dbReference type="NCBI Taxonomy" id="2840474"/>
    <lineage>
        <taxon>Bacteria</taxon>
        <taxon>Pseudomonadati</taxon>
        <taxon>Pseudomonadota</taxon>
        <taxon>Alphaproteobacteria</taxon>
        <taxon>Rhodobacterales</taxon>
        <taxon>Paracoccaceae</taxon>
        <taxon>Gemmobacter</taxon>
    </lineage>
</organism>
<keyword evidence="2" id="KW-1185">Reference proteome</keyword>
<gene>
    <name evidence="1" type="ORF">KM031_21455</name>
</gene>
<keyword evidence="1" id="KW-0614">Plasmid</keyword>
<evidence type="ECO:0000313" key="2">
    <source>
        <dbReference type="Proteomes" id="UP000679352"/>
    </source>
</evidence>